<organism evidence="3 4">
    <name type="scientific">Novosphingobium beihaiensis</name>
    <dbReference type="NCBI Taxonomy" id="2930389"/>
    <lineage>
        <taxon>Bacteria</taxon>
        <taxon>Pseudomonadati</taxon>
        <taxon>Pseudomonadota</taxon>
        <taxon>Alphaproteobacteria</taxon>
        <taxon>Sphingomonadales</taxon>
        <taxon>Sphingomonadaceae</taxon>
        <taxon>Novosphingobium</taxon>
    </lineage>
</organism>
<name>A0ABT0BMG3_9SPHN</name>
<feature type="region of interest" description="Disordered" evidence="1">
    <location>
        <begin position="83"/>
        <end position="111"/>
    </location>
</feature>
<evidence type="ECO:0000256" key="2">
    <source>
        <dbReference type="SAM" id="Phobius"/>
    </source>
</evidence>
<dbReference type="EMBL" id="JALHLG010000005">
    <property type="protein sequence ID" value="MCJ2186238.1"/>
    <property type="molecule type" value="Genomic_DNA"/>
</dbReference>
<proteinExistence type="predicted"/>
<feature type="transmembrane region" description="Helical" evidence="2">
    <location>
        <begin position="43"/>
        <end position="61"/>
    </location>
</feature>
<keyword evidence="2" id="KW-1133">Transmembrane helix</keyword>
<keyword evidence="2" id="KW-0812">Transmembrane</keyword>
<dbReference type="RefSeq" id="WP_243918514.1">
    <property type="nucleotide sequence ID" value="NZ_JALHLG010000005.1"/>
</dbReference>
<feature type="compositionally biased region" description="Polar residues" evidence="1">
    <location>
        <begin position="83"/>
        <end position="92"/>
    </location>
</feature>
<reference evidence="3 4" key="1">
    <citation type="submission" date="2022-04" db="EMBL/GenBank/DDBJ databases">
        <title>Identification of a novel bacterium isolated from mangrove sediments.</title>
        <authorList>
            <person name="Pan X."/>
        </authorList>
    </citation>
    <scope>NUCLEOTIDE SEQUENCE [LARGE SCALE GENOMIC DNA]</scope>
    <source>
        <strain evidence="3 4">B2638</strain>
    </source>
</reference>
<protein>
    <submittedName>
        <fullName evidence="3">Uncharacterized protein</fullName>
    </submittedName>
</protein>
<keyword evidence="2" id="KW-0472">Membrane</keyword>
<dbReference type="Proteomes" id="UP001202281">
    <property type="component" value="Unassembled WGS sequence"/>
</dbReference>
<feature type="transmembrane region" description="Helical" evidence="2">
    <location>
        <begin position="12"/>
        <end position="31"/>
    </location>
</feature>
<sequence length="394" mass="41793">MDFPLLLTVSKAIMSVIGVAFAFIVGVPKLRKDWPDFCFTMHLWFKYSLLGLWWLVALPLAKGCRRFKMLRAEAYLLSLRPTIPTQDDTSGPDTDGSPTRGGAALPKPRSRAKPSFAYRVIEGGKNKANDMLDGLLATIITCLNRTTGHDLGFATADQYGLCDSRPLNLGSSLPFDNGDAGQGRIAFIAEAAAAPGPFARLRRKDVVVLTGTIVKLLAPGTNRGGVDNPIGHGKTTANAMLARLIGWKPVGTKGKVFIHDVSGIGDDTSQFNLQGDDGIVYLDVPVGADVADRLGGSVDCANGGAVLNGAGIFKPNPSIVEGEVTGTVILDPFTAAPVADTENVLIHAARFAMKNLAEIIEAFRVAVVDLQDRLKSFVATVARSQSDAGHVALI</sequence>
<evidence type="ECO:0000256" key="1">
    <source>
        <dbReference type="SAM" id="MobiDB-lite"/>
    </source>
</evidence>
<evidence type="ECO:0000313" key="3">
    <source>
        <dbReference type="EMBL" id="MCJ2186238.1"/>
    </source>
</evidence>
<evidence type="ECO:0000313" key="4">
    <source>
        <dbReference type="Proteomes" id="UP001202281"/>
    </source>
</evidence>
<gene>
    <name evidence="3" type="ORF">MTR66_05335</name>
</gene>
<keyword evidence="4" id="KW-1185">Reference proteome</keyword>
<accession>A0ABT0BMG3</accession>
<comment type="caution">
    <text evidence="3">The sequence shown here is derived from an EMBL/GenBank/DDBJ whole genome shotgun (WGS) entry which is preliminary data.</text>
</comment>